<dbReference type="PANTHER" id="PTHR11214:SF314">
    <property type="entry name" value="HEXOSYLTRANSFERASE"/>
    <property type="match status" value="1"/>
</dbReference>
<evidence type="ECO:0000256" key="8">
    <source>
        <dbReference type="ARBA" id="ARBA00023034"/>
    </source>
</evidence>
<organism evidence="11 12">
    <name type="scientific">Meganyctiphanes norvegica</name>
    <name type="common">Northern krill</name>
    <name type="synonym">Thysanopoda norvegica</name>
    <dbReference type="NCBI Taxonomy" id="48144"/>
    <lineage>
        <taxon>Eukaryota</taxon>
        <taxon>Metazoa</taxon>
        <taxon>Ecdysozoa</taxon>
        <taxon>Arthropoda</taxon>
        <taxon>Crustacea</taxon>
        <taxon>Multicrustacea</taxon>
        <taxon>Malacostraca</taxon>
        <taxon>Eumalacostraca</taxon>
        <taxon>Eucarida</taxon>
        <taxon>Euphausiacea</taxon>
        <taxon>Euphausiidae</taxon>
        <taxon>Meganyctiphanes</taxon>
    </lineage>
</organism>
<keyword evidence="4" id="KW-0808">Transferase</keyword>
<protein>
    <recommendedName>
        <fullName evidence="10">Hexosyltransferase</fullName>
        <ecNumber evidence="10">2.4.1.-</ecNumber>
    </recommendedName>
</protein>
<dbReference type="Proteomes" id="UP001497623">
    <property type="component" value="Unassembled WGS sequence"/>
</dbReference>
<evidence type="ECO:0000256" key="9">
    <source>
        <dbReference type="ARBA" id="ARBA00023136"/>
    </source>
</evidence>
<comment type="caution">
    <text evidence="11">The sequence shown here is derived from an EMBL/GenBank/DDBJ whole genome shotgun (WGS) entry which is preliminary data.</text>
</comment>
<keyword evidence="6 10" id="KW-0735">Signal-anchor</keyword>
<evidence type="ECO:0000256" key="6">
    <source>
        <dbReference type="ARBA" id="ARBA00022968"/>
    </source>
</evidence>
<keyword evidence="7 10" id="KW-1133">Transmembrane helix</keyword>
<comment type="similarity">
    <text evidence="2 10">Belongs to the glycosyltransferase 31 family.</text>
</comment>
<feature type="transmembrane region" description="Helical" evidence="10">
    <location>
        <begin position="9"/>
        <end position="26"/>
    </location>
</feature>
<evidence type="ECO:0000313" key="11">
    <source>
        <dbReference type="EMBL" id="CAL4073418.1"/>
    </source>
</evidence>
<accession>A0AAV2Q8G7</accession>
<dbReference type="GO" id="GO:0016758">
    <property type="term" value="F:hexosyltransferase activity"/>
    <property type="evidence" value="ECO:0007669"/>
    <property type="project" value="InterPro"/>
</dbReference>
<evidence type="ECO:0000256" key="5">
    <source>
        <dbReference type="ARBA" id="ARBA00022692"/>
    </source>
</evidence>
<evidence type="ECO:0000256" key="4">
    <source>
        <dbReference type="ARBA" id="ARBA00022679"/>
    </source>
</evidence>
<evidence type="ECO:0000313" key="12">
    <source>
        <dbReference type="Proteomes" id="UP001497623"/>
    </source>
</evidence>
<keyword evidence="5 10" id="KW-0812">Transmembrane</keyword>
<feature type="non-terminal residue" evidence="11">
    <location>
        <position position="310"/>
    </location>
</feature>
<evidence type="ECO:0000256" key="7">
    <source>
        <dbReference type="ARBA" id="ARBA00022989"/>
    </source>
</evidence>
<name>A0AAV2Q8G7_MEGNR</name>
<keyword evidence="9 10" id="KW-0472">Membrane</keyword>
<dbReference type="InterPro" id="IPR002659">
    <property type="entry name" value="Glyco_trans_31"/>
</dbReference>
<dbReference type="EC" id="2.4.1.-" evidence="10"/>
<dbReference type="Gene3D" id="3.90.550.50">
    <property type="match status" value="1"/>
</dbReference>
<evidence type="ECO:0000256" key="3">
    <source>
        <dbReference type="ARBA" id="ARBA00022676"/>
    </source>
</evidence>
<dbReference type="GO" id="GO:0000139">
    <property type="term" value="C:Golgi membrane"/>
    <property type="evidence" value="ECO:0007669"/>
    <property type="project" value="UniProtKB-SubCell"/>
</dbReference>
<gene>
    <name evidence="11" type="ORF">MNOR_LOCUS9121</name>
</gene>
<keyword evidence="8 10" id="KW-0333">Golgi apparatus</keyword>
<dbReference type="AlphaFoldDB" id="A0AAV2Q8G7"/>
<dbReference type="GO" id="GO:0006493">
    <property type="term" value="P:protein O-linked glycosylation"/>
    <property type="evidence" value="ECO:0007669"/>
    <property type="project" value="TreeGrafter"/>
</dbReference>
<keyword evidence="12" id="KW-1185">Reference proteome</keyword>
<comment type="subcellular location">
    <subcellularLocation>
        <location evidence="1 10">Golgi apparatus membrane</location>
        <topology evidence="1 10">Single-pass type II membrane protein</topology>
    </subcellularLocation>
</comment>
<evidence type="ECO:0000256" key="1">
    <source>
        <dbReference type="ARBA" id="ARBA00004323"/>
    </source>
</evidence>
<sequence>MSPRFLKKIFLIGILFLMSFIIHYNIQHYHDPKFKSGDSSGEFHPESTNYANEEYYEYNYDTSRQKLSINRNIIGRNIDQIPYSNMEHLFPHNYILEPSPTFCDAVEILAIMPVKPEDLQVRDQVRSTWCSSVVVSETRIKCLFLLGLTTNSSQQHAILEEFDTYRDIIQLDFIDSYLNLTLKTWSGLHYKSTRCKQVSWLLKIDSDVFIQPWALKTEIQNVNSDIACYVMQNKKVCHPGTCDDPRWVISRDQYPSETYPDYCNGPAYIMSSPAVDRLLHAANPVKTFFPMEDAYFTGIVRDKLNLSILN</sequence>
<dbReference type="EMBL" id="CAXKWB010004341">
    <property type="protein sequence ID" value="CAL4073418.1"/>
    <property type="molecule type" value="Genomic_DNA"/>
</dbReference>
<reference evidence="11 12" key="1">
    <citation type="submission" date="2024-05" db="EMBL/GenBank/DDBJ databases">
        <authorList>
            <person name="Wallberg A."/>
        </authorList>
    </citation>
    <scope>NUCLEOTIDE SEQUENCE [LARGE SCALE GENOMIC DNA]</scope>
</reference>
<keyword evidence="3 10" id="KW-0328">Glycosyltransferase</keyword>
<evidence type="ECO:0000256" key="2">
    <source>
        <dbReference type="ARBA" id="ARBA00008661"/>
    </source>
</evidence>
<proteinExistence type="inferred from homology"/>
<evidence type="ECO:0000256" key="10">
    <source>
        <dbReference type="RuleBase" id="RU363063"/>
    </source>
</evidence>
<dbReference type="PANTHER" id="PTHR11214">
    <property type="entry name" value="BETA-1,3-N-ACETYLGLUCOSAMINYLTRANSFERASE"/>
    <property type="match status" value="1"/>
</dbReference>
<dbReference type="Pfam" id="PF01762">
    <property type="entry name" value="Galactosyl_T"/>
    <property type="match status" value="1"/>
</dbReference>